<dbReference type="PANTHER" id="PTHR13779">
    <property type="entry name" value="WERNER HELICASE-INTERACTING PROTEIN 1 FAMILY MEMBER"/>
    <property type="match status" value="1"/>
</dbReference>
<dbReference type="Pfam" id="PF00004">
    <property type="entry name" value="AAA"/>
    <property type="match status" value="1"/>
</dbReference>
<dbReference type="GO" id="GO:0006261">
    <property type="term" value="P:DNA-templated DNA replication"/>
    <property type="evidence" value="ECO:0007669"/>
    <property type="project" value="TreeGrafter"/>
</dbReference>
<dbReference type="Pfam" id="PF12002">
    <property type="entry name" value="MgsA_C"/>
    <property type="match status" value="1"/>
</dbReference>
<comment type="function">
    <text evidence="1">DNA-dependent ATPase that plays important roles in cellular responses to stalled DNA replication processes.</text>
</comment>
<evidence type="ECO:0000256" key="3">
    <source>
        <dbReference type="ARBA" id="ARBA00022705"/>
    </source>
</evidence>
<reference evidence="7" key="1">
    <citation type="submission" date="2020-04" db="EMBL/GenBank/DDBJ databases">
        <authorList>
            <person name="Zhang T."/>
        </authorList>
    </citation>
    <scope>NUCLEOTIDE SEQUENCE</scope>
    <source>
        <strain evidence="7">HKST-UBA10</strain>
    </source>
</reference>
<comment type="caution">
    <text evidence="7">The sequence shown here is derived from an EMBL/GenBank/DDBJ whole genome shotgun (WGS) entry which is preliminary data.</text>
</comment>
<dbReference type="InterPro" id="IPR003593">
    <property type="entry name" value="AAA+_ATPase"/>
</dbReference>
<evidence type="ECO:0000313" key="8">
    <source>
        <dbReference type="Proteomes" id="UP000782843"/>
    </source>
</evidence>
<evidence type="ECO:0000256" key="2">
    <source>
        <dbReference type="ARBA" id="ARBA00008959"/>
    </source>
</evidence>
<dbReference type="InterPro" id="IPR032423">
    <property type="entry name" value="AAA_assoc_2"/>
</dbReference>
<dbReference type="PANTHER" id="PTHR13779:SF7">
    <property type="entry name" value="ATPASE WRNIP1"/>
    <property type="match status" value="1"/>
</dbReference>
<dbReference type="FunFam" id="1.20.272.10:FF:000001">
    <property type="entry name" value="Putative AAA family ATPase"/>
    <property type="match status" value="1"/>
</dbReference>
<keyword evidence="4" id="KW-0547">Nucleotide-binding</keyword>
<dbReference type="InterPro" id="IPR027417">
    <property type="entry name" value="P-loop_NTPase"/>
</dbReference>
<dbReference type="GO" id="GO:0016887">
    <property type="term" value="F:ATP hydrolysis activity"/>
    <property type="evidence" value="ECO:0007669"/>
    <property type="project" value="InterPro"/>
</dbReference>
<sequence length="413" mass="46645">MNTNEPLSSVLRPQTIDEFVGQEHLMGEKGLVSQLLEKGSLFSMIFWGPPGSGKTTLARLIAKQTDAEFYELSAVDSGVKDLKPIFEKAKKSSDYNDRKTILFLDEIHRFNKAQQDRLLPYVEKGTVTLIGATTENPSFGVISPLLSRCRVLVFESYSNEELKTILTNAINNKLFAYSDYKINIEEDAKNLLISASSGDPRFMLNTLEMSIELLITKKKKGKTIRIKKADIETAMQKRALIYDKSGEEHYNLISALHKSMRSSDVNATIYWLTRMLESGEDPLYIARRMIRFASEDIGLSNNNALLITNQVYETCKNIGMPECNLALLQAAVYLAKSPKDNRLYVASKKVQDDIKKTLYQPVPLHLRNAPTKLMKELDYGKGYIYDHDVAGKKSGQQCLPAELVGRVYFEEVN</sequence>
<name>A0A955L2S4_9BACT</name>
<keyword evidence="3" id="KW-0235">DNA replication</keyword>
<dbReference type="Pfam" id="PF16193">
    <property type="entry name" value="AAA_assoc_2"/>
    <property type="match status" value="1"/>
</dbReference>
<accession>A0A955L2S4</accession>
<organism evidence="7 8">
    <name type="scientific">Candidatus Dojkabacteria bacterium</name>
    <dbReference type="NCBI Taxonomy" id="2099670"/>
    <lineage>
        <taxon>Bacteria</taxon>
        <taxon>Candidatus Dojkabacteria</taxon>
    </lineage>
</organism>
<reference evidence="7" key="2">
    <citation type="journal article" date="2021" name="Microbiome">
        <title>Successional dynamics and alternative stable states in a saline activated sludge microbial community over 9 years.</title>
        <authorList>
            <person name="Wang Y."/>
            <person name="Ye J."/>
            <person name="Ju F."/>
            <person name="Liu L."/>
            <person name="Boyd J.A."/>
            <person name="Deng Y."/>
            <person name="Parks D.H."/>
            <person name="Jiang X."/>
            <person name="Yin X."/>
            <person name="Woodcroft B.J."/>
            <person name="Tyson G.W."/>
            <person name="Hugenholtz P."/>
            <person name="Polz M.F."/>
            <person name="Zhang T."/>
        </authorList>
    </citation>
    <scope>NUCLEOTIDE SEQUENCE</scope>
    <source>
        <strain evidence="7">HKST-UBA10</strain>
    </source>
</reference>
<dbReference type="Gene3D" id="1.10.3710.10">
    <property type="entry name" value="DNA polymerase III clamp loader subunits, C-terminal domain"/>
    <property type="match status" value="1"/>
</dbReference>
<dbReference type="Gene3D" id="1.20.272.10">
    <property type="match status" value="1"/>
</dbReference>
<evidence type="ECO:0000259" key="6">
    <source>
        <dbReference type="SMART" id="SM00382"/>
    </source>
</evidence>
<evidence type="ECO:0000256" key="1">
    <source>
        <dbReference type="ARBA" id="ARBA00002393"/>
    </source>
</evidence>
<dbReference type="Proteomes" id="UP000782843">
    <property type="component" value="Unassembled WGS sequence"/>
</dbReference>
<dbReference type="AlphaFoldDB" id="A0A955L2S4"/>
<dbReference type="Gene3D" id="3.40.50.300">
    <property type="entry name" value="P-loop containing nucleotide triphosphate hydrolases"/>
    <property type="match status" value="1"/>
</dbReference>
<dbReference type="GO" id="GO:0017116">
    <property type="term" value="F:single-stranded DNA helicase activity"/>
    <property type="evidence" value="ECO:0007669"/>
    <property type="project" value="TreeGrafter"/>
</dbReference>
<dbReference type="GO" id="GO:0000731">
    <property type="term" value="P:DNA synthesis involved in DNA repair"/>
    <property type="evidence" value="ECO:0007669"/>
    <property type="project" value="TreeGrafter"/>
</dbReference>
<dbReference type="FunFam" id="3.40.50.300:FF:000137">
    <property type="entry name" value="Replication-associated recombination protein A"/>
    <property type="match status" value="1"/>
</dbReference>
<dbReference type="CDD" id="cd00009">
    <property type="entry name" value="AAA"/>
    <property type="match status" value="1"/>
</dbReference>
<dbReference type="GO" id="GO:0005524">
    <property type="term" value="F:ATP binding"/>
    <property type="evidence" value="ECO:0007669"/>
    <property type="project" value="UniProtKB-KW"/>
</dbReference>
<gene>
    <name evidence="7" type="ORF">KC660_00375</name>
</gene>
<dbReference type="Gene3D" id="1.10.8.60">
    <property type="match status" value="1"/>
</dbReference>
<dbReference type="SUPFAM" id="SSF52540">
    <property type="entry name" value="P-loop containing nucleoside triphosphate hydrolases"/>
    <property type="match status" value="1"/>
</dbReference>
<dbReference type="InterPro" id="IPR003959">
    <property type="entry name" value="ATPase_AAA_core"/>
</dbReference>
<dbReference type="CDD" id="cd18139">
    <property type="entry name" value="HLD_clamp_RarA"/>
    <property type="match status" value="1"/>
</dbReference>
<dbReference type="GO" id="GO:0003677">
    <property type="term" value="F:DNA binding"/>
    <property type="evidence" value="ECO:0007669"/>
    <property type="project" value="InterPro"/>
</dbReference>
<protein>
    <submittedName>
        <fullName evidence="7">Replication-associated recombination protein A</fullName>
    </submittedName>
</protein>
<dbReference type="InterPro" id="IPR008921">
    <property type="entry name" value="DNA_pol3_clamp-load_cplx_C"/>
</dbReference>
<evidence type="ECO:0000256" key="4">
    <source>
        <dbReference type="ARBA" id="ARBA00022741"/>
    </source>
</evidence>
<dbReference type="InterPro" id="IPR051314">
    <property type="entry name" value="AAA_ATPase_RarA/MGS1/WRNIP1"/>
</dbReference>
<dbReference type="SMART" id="SM00382">
    <property type="entry name" value="AAA"/>
    <property type="match status" value="1"/>
</dbReference>
<proteinExistence type="inferred from homology"/>
<comment type="similarity">
    <text evidence="2">Belongs to the AAA ATPase family. RarA/MGS1/WRNIP1 subfamily.</text>
</comment>
<dbReference type="EMBL" id="JAGQLG010000013">
    <property type="protein sequence ID" value="MCA9381848.1"/>
    <property type="molecule type" value="Genomic_DNA"/>
</dbReference>
<keyword evidence="5" id="KW-0067">ATP-binding</keyword>
<dbReference type="SUPFAM" id="SSF48019">
    <property type="entry name" value="post-AAA+ oligomerization domain-like"/>
    <property type="match status" value="1"/>
</dbReference>
<dbReference type="GO" id="GO:0008047">
    <property type="term" value="F:enzyme activator activity"/>
    <property type="evidence" value="ECO:0007669"/>
    <property type="project" value="TreeGrafter"/>
</dbReference>
<dbReference type="InterPro" id="IPR021886">
    <property type="entry name" value="MgsA_C"/>
</dbReference>
<evidence type="ECO:0000313" key="7">
    <source>
        <dbReference type="EMBL" id="MCA9381848.1"/>
    </source>
</evidence>
<feature type="domain" description="AAA+ ATPase" evidence="6">
    <location>
        <begin position="40"/>
        <end position="158"/>
    </location>
</feature>
<evidence type="ECO:0000256" key="5">
    <source>
        <dbReference type="ARBA" id="ARBA00022840"/>
    </source>
</evidence>